<feature type="region of interest" description="Disordered" evidence="2">
    <location>
        <begin position="148"/>
        <end position="211"/>
    </location>
</feature>
<feature type="compositionally biased region" description="Basic and acidic residues" evidence="2">
    <location>
        <begin position="184"/>
        <end position="196"/>
    </location>
</feature>
<keyword evidence="4" id="KW-1185">Reference proteome</keyword>
<evidence type="ECO:0000313" key="3">
    <source>
        <dbReference type="EMBL" id="KAG5834926.1"/>
    </source>
</evidence>
<dbReference type="PANTHER" id="PTHR16476:SF4">
    <property type="entry name" value="PROTEIN FAM216A"/>
    <property type="match status" value="1"/>
</dbReference>
<sequence length="211" mass="24000">MASDRLYSNQDDGTCTQVTSSRRSSEIQRVKPIHIPRALADGPFLQYPRLTPGQRCYLSSIASIYSIEHVRRLMQQHYLNVLYRCTQEDLCPFKESRSEEESMMGNECVQMDSGMTTVSRTPSWSRKDSEDSSLVAVNAVALPKIPIKQARKTSRPLASKERKTRKPKKKVPVVQVASTKARKREADTSRRSEKTRAVFLSESMESLSIQE</sequence>
<proteinExistence type="inferred from homology"/>
<dbReference type="InterPro" id="IPR029373">
    <property type="entry name" value="FAM216"/>
</dbReference>
<comment type="similarity">
    <text evidence="1">Belongs to the FAM216 family.</text>
</comment>
<dbReference type="PANTHER" id="PTHR16476">
    <property type="entry name" value="FAMILY WITH SEQUENCE SIMILARITY 216 MEMBER A"/>
    <property type="match status" value="1"/>
</dbReference>
<dbReference type="AlphaFoldDB" id="A0A9D3RLN0"/>
<evidence type="ECO:0000313" key="4">
    <source>
        <dbReference type="Proteomes" id="UP001044222"/>
    </source>
</evidence>
<dbReference type="EMBL" id="JAFIRN010000015">
    <property type="protein sequence ID" value="KAG5834926.1"/>
    <property type="molecule type" value="Genomic_DNA"/>
</dbReference>
<gene>
    <name evidence="3" type="ORF">ANANG_G00266730</name>
</gene>
<accession>A0A9D3RLN0</accession>
<feature type="compositionally biased region" description="Polar residues" evidence="2">
    <location>
        <begin position="1"/>
        <end position="22"/>
    </location>
</feature>
<dbReference type="Pfam" id="PF15107">
    <property type="entry name" value="FAM216B"/>
    <property type="match status" value="1"/>
</dbReference>
<feature type="region of interest" description="Disordered" evidence="2">
    <location>
        <begin position="1"/>
        <end position="27"/>
    </location>
</feature>
<evidence type="ECO:0000256" key="2">
    <source>
        <dbReference type="SAM" id="MobiDB-lite"/>
    </source>
</evidence>
<evidence type="ECO:0000256" key="1">
    <source>
        <dbReference type="ARBA" id="ARBA00008615"/>
    </source>
</evidence>
<organism evidence="3 4">
    <name type="scientific">Anguilla anguilla</name>
    <name type="common">European freshwater eel</name>
    <name type="synonym">Muraena anguilla</name>
    <dbReference type="NCBI Taxonomy" id="7936"/>
    <lineage>
        <taxon>Eukaryota</taxon>
        <taxon>Metazoa</taxon>
        <taxon>Chordata</taxon>
        <taxon>Craniata</taxon>
        <taxon>Vertebrata</taxon>
        <taxon>Euteleostomi</taxon>
        <taxon>Actinopterygii</taxon>
        <taxon>Neopterygii</taxon>
        <taxon>Teleostei</taxon>
        <taxon>Anguilliformes</taxon>
        <taxon>Anguillidae</taxon>
        <taxon>Anguilla</taxon>
    </lineage>
</organism>
<protein>
    <recommendedName>
        <fullName evidence="5">Protein FAM216A</fullName>
    </recommendedName>
</protein>
<name>A0A9D3RLN0_ANGAN</name>
<comment type="caution">
    <text evidence="3">The sequence shown here is derived from an EMBL/GenBank/DDBJ whole genome shotgun (WGS) entry which is preliminary data.</text>
</comment>
<dbReference type="Proteomes" id="UP001044222">
    <property type="component" value="Chromosome 15"/>
</dbReference>
<evidence type="ECO:0008006" key="5">
    <source>
        <dbReference type="Google" id="ProtNLM"/>
    </source>
</evidence>
<reference evidence="3" key="1">
    <citation type="submission" date="2021-01" db="EMBL/GenBank/DDBJ databases">
        <title>A chromosome-scale assembly of European eel, Anguilla anguilla.</title>
        <authorList>
            <person name="Henkel C."/>
            <person name="Jong-Raadsen S.A."/>
            <person name="Dufour S."/>
            <person name="Weltzien F.-A."/>
            <person name="Palstra A.P."/>
            <person name="Pelster B."/>
            <person name="Spaink H.P."/>
            <person name="Van Den Thillart G.E."/>
            <person name="Jansen H."/>
            <person name="Zahm M."/>
            <person name="Klopp C."/>
            <person name="Cedric C."/>
            <person name="Louis A."/>
            <person name="Berthelot C."/>
            <person name="Parey E."/>
            <person name="Roest Crollius H."/>
            <person name="Montfort J."/>
            <person name="Robinson-Rechavi M."/>
            <person name="Bucao C."/>
            <person name="Bouchez O."/>
            <person name="Gislard M."/>
            <person name="Lluch J."/>
            <person name="Milhes M."/>
            <person name="Lampietro C."/>
            <person name="Lopez Roques C."/>
            <person name="Donnadieu C."/>
            <person name="Braasch I."/>
            <person name="Desvignes T."/>
            <person name="Postlethwait J."/>
            <person name="Bobe J."/>
            <person name="Guiguen Y."/>
            <person name="Dirks R."/>
        </authorList>
    </citation>
    <scope>NUCLEOTIDE SEQUENCE</scope>
    <source>
        <strain evidence="3">Tag_6206</strain>
        <tissue evidence="3">Liver</tissue>
    </source>
</reference>
<feature type="compositionally biased region" description="Basic residues" evidence="2">
    <location>
        <begin position="162"/>
        <end position="171"/>
    </location>
</feature>